<feature type="non-terminal residue" evidence="1">
    <location>
        <position position="196"/>
    </location>
</feature>
<evidence type="ECO:0000313" key="2">
    <source>
        <dbReference type="Proteomes" id="UP000831701"/>
    </source>
</evidence>
<proteinExistence type="predicted"/>
<protein>
    <submittedName>
        <fullName evidence="1">Uncharacterized protein</fullName>
    </submittedName>
</protein>
<name>A0ACB8WY96_9TELE</name>
<sequence length="196" mass="20843">MSHLGGGLGAWERLGVPRKSWRKCLGRPWFPLCEEHLLTGAAGVSQDGPGGGSFQYSSPGVPLWAVSLPVSSDDEESEVAPSLFSDDEEGEVNASLFSNEEEGEGFPPLFSDDEEDEVEIEDAMDTSGDDSRYDTVSDEDDAEDDGGSPGSPRMLQFPQERFRQGRRPAFPVAFPVAPPGGVRAGAMVPGLGAPVV</sequence>
<gene>
    <name evidence="1" type="ORF">L3Q82_024242</name>
</gene>
<evidence type="ECO:0000313" key="1">
    <source>
        <dbReference type="EMBL" id="KAI3371678.1"/>
    </source>
</evidence>
<reference evidence="1" key="1">
    <citation type="submission" date="2022-04" db="EMBL/GenBank/DDBJ databases">
        <title>Jade perch genome.</title>
        <authorList>
            <person name="Chao B."/>
        </authorList>
    </citation>
    <scope>NUCLEOTIDE SEQUENCE</scope>
    <source>
        <strain evidence="1">CB-2022</strain>
    </source>
</reference>
<organism evidence="1 2">
    <name type="scientific">Scortum barcoo</name>
    <name type="common">barcoo grunter</name>
    <dbReference type="NCBI Taxonomy" id="214431"/>
    <lineage>
        <taxon>Eukaryota</taxon>
        <taxon>Metazoa</taxon>
        <taxon>Chordata</taxon>
        <taxon>Craniata</taxon>
        <taxon>Vertebrata</taxon>
        <taxon>Euteleostomi</taxon>
        <taxon>Actinopterygii</taxon>
        <taxon>Neopterygii</taxon>
        <taxon>Teleostei</taxon>
        <taxon>Neoteleostei</taxon>
        <taxon>Acanthomorphata</taxon>
        <taxon>Eupercaria</taxon>
        <taxon>Centrarchiformes</taxon>
        <taxon>Terapontoidei</taxon>
        <taxon>Terapontidae</taxon>
        <taxon>Scortum</taxon>
    </lineage>
</organism>
<accession>A0ACB8WY96</accession>
<keyword evidence="2" id="KW-1185">Reference proteome</keyword>
<dbReference type="EMBL" id="CM041536">
    <property type="protein sequence ID" value="KAI3371678.1"/>
    <property type="molecule type" value="Genomic_DNA"/>
</dbReference>
<dbReference type="Proteomes" id="UP000831701">
    <property type="component" value="Chromosome 6"/>
</dbReference>
<comment type="caution">
    <text evidence="1">The sequence shown here is derived from an EMBL/GenBank/DDBJ whole genome shotgun (WGS) entry which is preliminary data.</text>
</comment>